<evidence type="ECO:0000313" key="4">
    <source>
        <dbReference type="EMBL" id="JAT71343.1"/>
    </source>
</evidence>
<evidence type="ECO:0000256" key="2">
    <source>
        <dbReference type="ARBA" id="ARBA00022553"/>
    </source>
</evidence>
<dbReference type="AlphaFoldDB" id="A0A1D1ZXD3"/>
<dbReference type="EMBL" id="GDKF01007279">
    <property type="protein sequence ID" value="JAT71343.1"/>
    <property type="molecule type" value="Transcribed_RNA"/>
</dbReference>
<dbReference type="PANTHER" id="PTHR43775:SF37">
    <property type="entry name" value="SI:DKEY-61P9.11"/>
    <property type="match status" value="1"/>
</dbReference>
<sequence>HVGKIVVRAPALETRPAGAAPALGVTGGMGTLGAQVAAWLAGAGARALVLTGRTGRAAEGAAAVLRAAAHASSLTLCAGDGAAAEDAAAVAHAVRGRRLAGLLHAGGVLADATLRGQGARSLRAVFAPKVDALGTLRAA</sequence>
<dbReference type="GO" id="GO:0006633">
    <property type="term" value="P:fatty acid biosynthetic process"/>
    <property type="evidence" value="ECO:0007669"/>
    <property type="project" value="TreeGrafter"/>
</dbReference>
<dbReference type="InterPro" id="IPR036291">
    <property type="entry name" value="NAD(P)-bd_dom_sf"/>
</dbReference>
<reference evidence="4" key="1">
    <citation type="submission" date="2015-08" db="EMBL/GenBank/DDBJ databases">
        <authorList>
            <person name="Babu N.S."/>
            <person name="Beckwith C.J."/>
            <person name="Beseler K.G."/>
            <person name="Brison A."/>
            <person name="Carone J.V."/>
            <person name="Caskin T.P."/>
            <person name="Diamond M."/>
            <person name="Durham M.E."/>
            <person name="Foxe J.M."/>
            <person name="Go M."/>
            <person name="Henderson B.A."/>
            <person name="Jones I.B."/>
            <person name="McGettigan J.A."/>
            <person name="Micheletti S.J."/>
            <person name="Nasrallah M.E."/>
            <person name="Ortiz D."/>
            <person name="Piller C.R."/>
            <person name="Privatt S.R."/>
            <person name="Schneider S.L."/>
            <person name="Sharp S."/>
            <person name="Smith T.C."/>
            <person name="Stanton J.D."/>
            <person name="Ullery H.E."/>
            <person name="Wilson R.J."/>
            <person name="Serrano M.G."/>
            <person name="Buck G."/>
            <person name="Lee V."/>
            <person name="Wang Y."/>
            <person name="Carvalho R."/>
            <person name="Voegtly L."/>
            <person name="Shi R."/>
            <person name="Duckworth R."/>
            <person name="Johnson A."/>
            <person name="Loviza R."/>
            <person name="Walstead R."/>
            <person name="Shah Z."/>
            <person name="Kiflezghi M."/>
            <person name="Wade K."/>
            <person name="Ball S.L."/>
            <person name="Bradley K.W."/>
            <person name="Asai D.J."/>
            <person name="Bowman C.A."/>
            <person name="Russell D.A."/>
            <person name="Pope W.H."/>
            <person name="Jacobs-Sera D."/>
            <person name="Hendrix R.W."/>
            <person name="Hatfull G.F."/>
        </authorList>
    </citation>
    <scope>NUCLEOTIDE SEQUENCE</scope>
</reference>
<accession>A0A1D1ZXD3</accession>
<gene>
    <name evidence="4" type="ORF">g.61320</name>
</gene>
<dbReference type="InterPro" id="IPR050091">
    <property type="entry name" value="PKS_NRPS_Biosynth_Enz"/>
</dbReference>
<keyword evidence="2" id="KW-0597">Phosphoprotein</keyword>
<dbReference type="GO" id="GO:0004312">
    <property type="term" value="F:fatty acid synthase activity"/>
    <property type="evidence" value="ECO:0007669"/>
    <property type="project" value="TreeGrafter"/>
</dbReference>
<dbReference type="Gene3D" id="3.40.50.720">
    <property type="entry name" value="NAD(P)-binding Rossmann-like Domain"/>
    <property type="match status" value="1"/>
</dbReference>
<feature type="non-terminal residue" evidence="4">
    <location>
        <position position="139"/>
    </location>
</feature>
<dbReference type="Pfam" id="PF08659">
    <property type="entry name" value="KR"/>
    <property type="match status" value="1"/>
</dbReference>
<dbReference type="SUPFAM" id="SSF51735">
    <property type="entry name" value="NAD(P)-binding Rossmann-fold domains"/>
    <property type="match status" value="1"/>
</dbReference>
<feature type="domain" description="Ketoreductase (KR)" evidence="3">
    <location>
        <begin position="25"/>
        <end position="137"/>
    </location>
</feature>
<proteinExistence type="predicted"/>
<dbReference type="PANTHER" id="PTHR43775">
    <property type="entry name" value="FATTY ACID SYNTHASE"/>
    <property type="match status" value="1"/>
</dbReference>
<evidence type="ECO:0000259" key="3">
    <source>
        <dbReference type="Pfam" id="PF08659"/>
    </source>
</evidence>
<name>A0A1D1ZXD3_AUXPR</name>
<keyword evidence="1" id="KW-0596">Phosphopantetheine</keyword>
<protein>
    <recommendedName>
        <fullName evidence="3">Ketoreductase (KR) domain-containing protein</fullName>
    </recommendedName>
</protein>
<evidence type="ECO:0000256" key="1">
    <source>
        <dbReference type="ARBA" id="ARBA00022450"/>
    </source>
</evidence>
<dbReference type="InterPro" id="IPR013968">
    <property type="entry name" value="PKS_KR"/>
</dbReference>
<organism evidence="4">
    <name type="scientific">Auxenochlorella protothecoides</name>
    <name type="common">Green microalga</name>
    <name type="synonym">Chlorella protothecoides</name>
    <dbReference type="NCBI Taxonomy" id="3075"/>
    <lineage>
        <taxon>Eukaryota</taxon>
        <taxon>Viridiplantae</taxon>
        <taxon>Chlorophyta</taxon>
        <taxon>core chlorophytes</taxon>
        <taxon>Trebouxiophyceae</taxon>
        <taxon>Chlorellales</taxon>
        <taxon>Chlorellaceae</taxon>
        <taxon>Auxenochlorella</taxon>
    </lineage>
</organism>
<feature type="non-terminal residue" evidence="4">
    <location>
        <position position="1"/>
    </location>
</feature>